<comment type="caution">
    <text evidence="2">The sequence shown here is derived from an EMBL/GenBank/DDBJ whole genome shotgun (WGS) entry which is preliminary data.</text>
</comment>
<evidence type="ECO:0000256" key="1">
    <source>
        <dbReference type="SAM" id="SignalP"/>
    </source>
</evidence>
<feature type="signal peptide" evidence="1">
    <location>
        <begin position="1"/>
        <end position="18"/>
    </location>
</feature>
<dbReference type="EMBL" id="JABFDB010000008">
    <property type="protein sequence ID" value="NYZ20697.1"/>
    <property type="molecule type" value="Genomic_DNA"/>
</dbReference>
<feature type="chain" id="PRO_5047111969" evidence="1">
    <location>
        <begin position="19"/>
        <end position="157"/>
    </location>
</feature>
<proteinExistence type="predicted"/>
<reference evidence="2 3" key="1">
    <citation type="submission" date="2020-05" db="EMBL/GenBank/DDBJ databases">
        <title>Azospirillum oleiclasticum sp. nov, a nitrogen-fixing and heavy crude oil-emulsifying bacterium isolated from the crude oil of Yumen Oilfield.</title>
        <authorList>
            <person name="Wu D."/>
            <person name="Cai M."/>
            <person name="Zhang X."/>
        </authorList>
    </citation>
    <scope>NUCLEOTIDE SEQUENCE [LARGE SCALE GENOMIC DNA]</scope>
    <source>
        <strain evidence="2 3">ROY-1-1-2</strain>
    </source>
</reference>
<dbReference type="Proteomes" id="UP000584642">
    <property type="component" value="Unassembled WGS sequence"/>
</dbReference>
<gene>
    <name evidence="2" type="ORF">HND93_13330</name>
</gene>
<evidence type="ECO:0000313" key="2">
    <source>
        <dbReference type="EMBL" id="NYZ20697.1"/>
    </source>
</evidence>
<accession>A0ABX2T9E6</accession>
<name>A0ABX2T9E6_9PROT</name>
<dbReference type="RefSeq" id="WP_180282456.1">
    <property type="nucleotide sequence ID" value="NZ_JABFDB010000008.1"/>
</dbReference>
<protein>
    <submittedName>
        <fullName evidence="2">Uncharacterized protein</fullName>
    </submittedName>
</protein>
<evidence type="ECO:0000313" key="3">
    <source>
        <dbReference type="Proteomes" id="UP000584642"/>
    </source>
</evidence>
<keyword evidence="3" id="KW-1185">Reference proteome</keyword>
<sequence length="157" mass="17453">MTFFKIALSTAIVVLAMAFNFSNDRVLAVSEIQDAIAILDDSVLNVDGGVAALFDAHANLINFLAEQGNMDEPGKAMDRPIKLLMKAGSGEISLDKRSCCHFVLSVFNCLSKSGNVEEIVVNRREIEDMFLKMVKKYPSTYQFFLLFVDLRCSLCRS</sequence>
<keyword evidence="1" id="KW-0732">Signal</keyword>
<organism evidence="2 3">
    <name type="scientific">Azospirillum oleiclasticum</name>
    <dbReference type="NCBI Taxonomy" id="2735135"/>
    <lineage>
        <taxon>Bacteria</taxon>
        <taxon>Pseudomonadati</taxon>
        <taxon>Pseudomonadota</taxon>
        <taxon>Alphaproteobacteria</taxon>
        <taxon>Rhodospirillales</taxon>
        <taxon>Azospirillaceae</taxon>
        <taxon>Azospirillum</taxon>
    </lineage>
</organism>